<organism evidence="3 4">
    <name type="scientific">Streptomyces violaceusniger</name>
    <dbReference type="NCBI Taxonomy" id="68280"/>
    <lineage>
        <taxon>Bacteria</taxon>
        <taxon>Bacillati</taxon>
        <taxon>Actinomycetota</taxon>
        <taxon>Actinomycetes</taxon>
        <taxon>Kitasatosporales</taxon>
        <taxon>Streptomycetaceae</taxon>
        <taxon>Streptomyces</taxon>
        <taxon>Streptomyces violaceusniger group</taxon>
    </lineage>
</organism>
<dbReference type="GO" id="GO:0006313">
    <property type="term" value="P:DNA transposition"/>
    <property type="evidence" value="ECO:0007669"/>
    <property type="project" value="InterPro"/>
</dbReference>
<dbReference type="GO" id="GO:0015558">
    <property type="term" value="F:secondary active p-aminobenzoyl-glutamate transmembrane transporter activity"/>
    <property type="evidence" value="ECO:0007669"/>
    <property type="project" value="InterPro"/>
</dbReference>
<dbReference type="GO" id="GO:0003677">
    <property type="term" value="F:DNA binding"/>
    <property type="evidence" value="ECO:0007669"/>
    <property type="project" value="InterPro"/>
</dbReference>
<evidence type="ECO:0000313" key="3">
    <source>
        <dbReference type="EMBL" id="KUL65292.1"/>
    </source>
</evidence>
<reference evidence="4" key="1">
    <citation type="submission" date="2015-10" db="EMBL/GenBank/DDBJ databases">
        <authorList>
            <person name="Ju K.-S."/>
            <person name="Doroghazi J.R."/>
            <person name="Metcalf W.W."/>
        </authorList>
    </citation>
    <scope>NUCLEOTIDE SEQUENCE [LARGE SCALE GENOMIC DNA]</scope>
    <source>
        <strain evidence="4">NRRL F-8817</strain>
    </source>
</reference>
<dbReference type="Proteomes" id="UP000053413">
    <property type="component" value="Unassembled WGS sequence"/>
</dbReference>
<name>A0A0X3X8K7_STRVO</name>
<evidence type="ECO:0000313" key="4">
    <source>
        <dbReference type="Proteomes" id="UP000053413"/>
    </source>
</evidence>
<accession>A0A0X3X8K7</accession>
<dbReference type="EMBL" id="LLZJ01000062">
    <property type="protein sequence ID" value="KUL65292.1"/>
    <property type="molecule type" value="Genomic_DNA"/>
</dbReference>
<dbReference type="PANTHER" id="PTHR30282">
    <property type="entry name" value="P-AMINOBENZOYL GLUTAMATE TRANSPORTER"/>
    <property type="match status" value="1"/>
</dbReference>
<evidence type="ECO:0000259" key="2">
    <source>
        <dbReference type="Pfam" id="PF01609"/>
    </source>
</evidence>
<dbReference type="PANTHER" id="PTHR30282:SF0">
    <property type="entry name" value="P-AMINOBENZOYL-GLUTAMATE TRANSPORT PROTEIN"/>
    <property type="match status" value="1"/>
</dbReference>
<dbReference type="InterPro" id="IPR004697">
    <property type="entry name" value="AbgT"/>
</dbReference>
<gene>
    <name evidence="3" type="ORF">ADL28_07250</name>
</gene>
<feature type="domain" description="Transposase IS4-like" evidence="2">
    <location>
        <begin position="6"/>
        <end position="79"/>
    </location>
</feature>
<keyword evidence="1" id="KW-1133">Transmembrane helix</keyword>
<dbReference type="Pfam" id="PF03806">
    <property type="entry name" value="ABG_transport"/>
    <property type="match status" value="1"/>
</dbReference>
<feature type="transmembrane region" description="Helical" evidence="1">
    <location>
        <begin position="183"/>
        <end position="203"/>
    </location>
</feature>
<keyword evidence="1" id="KW-0812">Transmembrane</keyword>
<dbReference type="GO" id="GO:1902604">
    <property type="term" value="P:p-aminobenzoyl-glutamate transmembrane transport"/>
    <property type="evidence" value="ECO:0007669"/>
    <property type="project" value="InterPro"/>
</dbReference>
<evidence type="ECO:0000256" key="1">
    <source>
        <dbReference type="SAM" id="Phobius"/>
    </source>
</evidence>
<sequence length="216" mass="23804">MTIAGGGYQGTGLVIPHRRRTGEELPSWKERHNRVHKRIRSRVEHVFARMKSWKILRDCRLKGDGVHHAMPGIARLHNLTFTGQRAPEPVSRARTREKITYGTRLNGDQSGDDQRFCHVGAGGPGLRADADAVAHPPEATQAVHRIADSCTNAITPMSAYFVMALGFLQRYRRSAGIGTLASLTLPLSVAMLVAWTLLFYAWWAPGIPLGPGAPVR</sequence>
<keyword evidence="1" id="KW-0472">Membrane</keyword>
<dbReference type="InterPro" id="IPR002559">
    <property type="entry name" value="Transposase_11"/>
</dbReference>
<comment type="caution">
    <text evidence="3">The sequence shown here is derived from an EMBL/GenBank/DDBJ whole genome shotgun (WGS) entry which is preliminary data.</text>
</comment>
<dbReference type="Pfam" id="PF01609">
    <property type="entry name" value="DDE_Tnp_1"/>
    <property type="match status" value="1"/>
</dbReference>
<protein>
    <recommendedName>
        <fullName evidence="2">Transposase IS4-like domain-containing protein</fullName>
    </recommendedName>
</protein>
<dbReference type="GO" id="GO:0004803">
    <property type="term" value="F:transposase activity"/>
    <property type="evidence" value="ECO:0007669"/>
    <property type="project" value="InterPro"/>
</dbReference>
<proteinExistence type="predicted"/>
<dbReference type="AlphaFoldDB" id="A0A0X3X8K7"/>